<evidence type="ECO:0000313" key="2">
    <source>
        <dbReference type="Proteomes" id="UP000256601"/>
    </source>
</evidence>
<dbReference type="VEuPathDB" id="FungiDB:YALI1_C01843g"/>
<dbReference type="AlphaFoldDB" id="A0A371BYL3"/>
<accession>A0A371BYL3</accession>
<evidence type="ECO:0000313" key="1">
    <source>
        <dbReference type="EMBL" id="RDW23183.1"/>
    </source>
</evidence>
<reference evidence="1 2" key="1">
    <citation type="submission" date="2018-07" db="EMBL/GenBank/DDBJ databases">
        <title>Draft Genome Assemblies for Five Robust Yarrowia lipolytica Strains Exhibiting High Lipid Production and Pentose Sugar Utilization and Sugar Alcohol Secretion from Undetoxified Lignocellulosic Biomass Hydrolysates.</title>
        <authorList>
            <consortium name="DOE Joint Genome Institute"/>
            <person name="Walker C."/>
            <person name="Ryu S."/>
            <person name="Na H."/>
            <person name="Zane M."/>
            <person name="LaButti K."/>
            <person name="Lipzen A."/>
            <person name="Haridas S."/>
            <person name="Barry K."/>
            <person name="Grigoriev I.V."/>
            <person name="Quarterman J."/>
            <person name="Slininger P."/>
            <person name="Dien B."/>
            <person name="Trinh C.T."/>
        </authorList>
    </citation>
    <scope>NUCLEOTIDE SEQUENCE [LARGE SCALE GENOMIC DNA]</scope>
    <source>
        <strain evidence="1 2">YB392</strain>
    </source>
</reference>
<organism evidence="1 2">
    <name type="scientific">Yarrowia lipolytica</name>
    <name type="common">Candida lipolytica</name>
    <dbReference type="NCBI Taxonomy" id="4952"/>
    <lineage>
        <taxon>Eukaryota</taxon>
        <taxon>Fungi</taxon>
        <taxon>Dikarya</taxon>
        <taxon>Ascomycota</taxon>
        <taxon>Saccharomycotina</taxon>
        <taxon>Dipodascomycetes</taxon>
        <taxon>Dipodascales</taxon>
        <taxon>Dipodascales incertae sedis</taxon>
        <taxon>Yarrowia</taxon>
    </lineage>
</organism>
<sequence>MTLNRPTYLQLPPLFPHPSPTSSHQLVCVQYILIFLCTHTLFCPMFDSRLYDDDSCQTCQRCQMYMHIFARQTQHSLNSTLKKDSGIEHDARVWRLIRHKTYETIWGLFEDLLCRNPRSLLVPSLAKLCIRRLVYQLDGGSVEGVPVDYSTYCTIPCNDGTSMRGDSAALVVSPGPLFLLVSRNLVASLQSCHVQSRNKVGAEQRRRC</sequence>
<dbReference type="EMBL" id="KZ859104">
    <property type="protein sequence ID" value="RDW23183.1"/>
    <property type="molecule type" value="Genomic_DNA"/>
</dbReference>
<dbReference type="Proteomes" id="UP000256601">
    <property type="component" value="Unassembled WGS sequence"/>
</dbReference>
<protein>
    <submittedName>
        <fullName evidence="1">Uncharacterized protein</fullName>
    </submittedName>
</protein>
<gene>
    <name evidence="1" type="ORF">B0I71DRAFT_15399</name>
</gene>
<proteinExistence type="predicted"/>
<name>A0A371BYL3_YARLL</name>